<evidence type="ECO:0000256" key="1">
    <source>
        <dbReference type="PROSITE-ProRule" id="PRU00259"/>
    </source>
</evidence>
<dbReference type="PANTHER" id="PTHR15599">
    <property type="entry name" value="RTDR1"/>
    <property type="match status" value="1"/>
</dbReference>
<proteinExistence type="predicted"/>
<organism evidence="2 3">
    <name type="scientific">Pythium insidiosum</name>
    <name type="common">Pythiosis disease agent</name>
    <dbReference type="NCBI Taxonomy" id="114742"/>
    <lineage>
        <taxon>Eukaryota</taxon>
        <taxon>Sar</taxon>
        <taxon>Stramenopiles</taxon>
        <taxon>Oomycota</taxon>
        <taxon>Peronosporomycetes</taxon>
        <taxon>Pythiales</taxon>
        <taxon>Pythiaceae</taxon>
        <taxon>Pythium</taxon>
    </lineage>
</organism>
<dbReference type="EMBL" id="JAKCXM010000085">
    <property type="protein sequence ID" value="KAJ0403255.1"/>
    <property type="molecule type" value="Genomic_DNA"/>
</dbReference>
<gene>
    <name evidence="2" type="ORF">P43SY_007559</name>
</gene>
<dbReference type="AlphaFoldDB" id="A0AAD5LJA0"/>
<dbReference type="PROSITE" id="PS50176">
    <property type="entry name" value="ARM_REPEAT"/>
    <property type="match status" value="1"/>
</dbReference>
<comment type="caution">
    <text evidence="2">The sequence shown here is derived from an EMBL/GenBank/DDBJ whole genome shotgun (WGS) entry which is preliminary data.</text>
</comment>
<dbReference type="PANTHER" id="PTHR15599:SF1">
    <property type="entry name" value="RADIAL SPOKE HEAD 14 HOMOLOG"/>
    <property type="match status" value="1"/>
</dbReference>
<evidence type="ECO:0000313" key="2">
    <source>
        <dbReference type="EMBL" id="KAJ0403255.1"/>
    </source>
</evidence>
<dbReference type="InterPro" id="IPR016024">
    <property type="entry name" value="ARM-type_fold"/>
</dbReference>
<dbReference type="InterPro" id="IPR011989">
    <property type="entry name" value="ARM-like"/>
</dbReference>
<protein>
    <submittedName>
        <fullName evidence="2">Uncharacterized protein</fullName>
    </submittedName>
</protein>
<name>A0AAD5LJA0_PYTIN</name>
<dbReference type="SUPFAM" id="SSF48371">
    <property type="entry name" value="ARM repeat"/>
    <property type="match status" value="1"/>
</dbReference>
<sequence length="384" mass="41996">MATRASAVGVGFRAQSVRHLRSHGAFLYKRSTGQHLTLVETKGDVPELPDEVVAEAYGVENWPHLLHLLEDGDDVVKRRVLVAMASVFKLPQDLTMCLKQGVLELIERGIAGDDPEIQRLSARVFSVILASPMGRTEFMNSESAIAILPVFTAAADEETASNIYDGFLSLSRSFVGAQQLTKHSYMQVVLTHLKRGSISKNLRCRVLQLLKNLVNDGNEGTAIRAIDLDGMELCAKYLYDDSTELRVAACDAIAAMGFVEKAKRVAVSKGIVKKLCHLLSENKWQVAAASAGALMTIAVNDDAKRAIVENDALSVINQLLQSPKYLVQLNTVKLIAVIASFPPARRQLNVSSTEYHLRALMAADEDALLVKSARLALHAVQWQP</sequence>
<dbReference type="Gene3D" id="1.25.10.10">
    <property type="entry name" value="Leucine-rich Repeat Variant"/>
    <property type="match status" value="1"/>
</dbReference>
<reference evidence="2" key="1">
    <citation type="submission" date="2021-12" db="EMBL/GenBank/DDBJ databases">
        <title>Prjna785345.</title>
        <authorList>
            <person name="Rujirawat T."/>
            <person name="Krajaejun T."/>
        </authorList>
    </citation>
    <scope>NUCLEOTIDE SEQUENCE</scope>
    <source>
        <strain evidence="2">Pi057C3</strain>
    </source>
</reference>
<feature type="repeat" description="ARM" evidence="1">
    <location>
        <begin position="270"/>
        <end position="312"/>
    </location>
</feature>
<evidence type="ECO:0000313" key="3">
    <source>
        <dbReference type="Proteomes" id="UP001209570"/>
    </source>
</evidence>
<dbReference type="Proteomes" id="UP001209570">
    <property type="component" value="Unassembled WGS sequence"/>
</dbReference>
<accession>A0AAD5LJA0</accession>
<keyword evidence="3" id="KW-1185">Reference proteome</keyword>
<dbReference type="InterPro" id="IPR000225">
    <property type="entry name" value="Armadillo"/>
</dbReference>
<dbReference type="InterPro" id="IPR042856">
    <property type="entry name" value="RSP14"/>
</dbReference>